<evidence type="ECO:0000313" key="6">
    <source>
        <dbReference type="EMBL" id="EHO67175.1"/>
    </source>
</evidence>
<dbReference type="RefSeq" id="WP_008566272.1">
    <property type="nucleotide sequence ID" value="NZ_JH594509.1"/>
</dbReference>
<dbReference type="Pfam" id="PF01812">
    <property type="entry name" value="5-FTHF_cyc-lig"/>
    <property type="match status" value="1"/>
</dbReference>
<evidence type="ECO:0000256" key="3">
    <source>
        <dbReference type="ARBA" id="ARBA00022840"/>
    </source>
</evidence>
<evidence type="ECO:0000313" key="7">
    <source>
        <dbReference type="Proteomes" id="UP000003167"/>
    </source>
</evidence>
<sequence>MLKSELRQEIKARKCRFTADGLREQSLAIVRKVLDHPRVGKARTILLYHSMPDEVDTHDLIDRLYQQGKTVLLPVTLGDDLEIRRYEGPQRLRESHAFHIMEPVGAAFADLQAIELVIVPGVAFDGKGNRLGRGRGYYDRFLRQVPQAYKLGLCFGFQMTEAVPVGPTDVAMDEVLCG</sequence>
<dbReference type="GO" id="GO:0046872">
    <property type="term" value="F:metal ion binding"/>
    <property type="evidence" value="ECO:0007669"/>
    <property type="project" value="UniProtKB-KW"/>
</dbReference>
<gene>
    <name evidence="6" type="ORF">HMPREF9944_02276</name>
</gene>
<name>H1HPV1_9BACT</name>
<feature type="binding site" evidence="4">
    <location>
        <begin position="3"/>
        <end position="7"/>
    </location>
    <ligand>
        <name>ATP</name>
        <dbReference type="ChEBI" id="CHEBI:30616"/>
    </ligand>
</feature>
<dbReference type="PANTHER" id="PTHR23407:SF1">
    <property type="entry name" value="5-FORMYLTETRAHYDROFOLATE CYCLO-LIGASE"/>
    <property type="match status" value="1"/>
</dbReference>
<keyword evidence="5" id="KW-0479">Metal-binding</keyword>
<dbReference type="HOGENOM" id="CLU_066245_2_2_10"/>
<dbReference type="PATRIC" id="fig|999422.3.peg.2304"/>
<keyword evidence="5" id="KW-0460">Magnesium</keyword>
<feature type="binding site" evidence="4">
    <location>
        <begin position="130"/>
        <end position="138"/>
    </location>
    <ligand>
        <name>ATP</name>
        <dbReference type="ChEBI" id="CHEBI:30616"/>
    </ligand>
</feature>
<dbReference type="EMBL" id="AGEK01000037">
    <property type="protein sequence ID" value="EHO67175.1"/>
    <property type="molecule type" value="Genomic_DNA"/>
</dbReference>
<feature type="binding site" evidence="4">
    <location>
        <position position="54"/>
    </location>
    <ligand>
        <name>substrate</name>
    </ligand>
</feature>
<dbReference type="GO" id="GO:0030272">
    <property type="term" value="F:5-formyltetrahydrofolate cyclo-ligase activity"/>
    <property type="evidence" value="ECO:0007669"/>
    <property type="project" value="UniProtKB-EC"/>
</dbReference>
<evidence type="ECO:0000256" key="2">
    <source>
        <dbReference type="ARBA" id="ARBA00022741"/>
    </source>
</evidence>
<dbReference type="GO" id="GO:0035999">
    <property type="term" value="P:tetrahydrofolate interconversion"/>
    <property type="evidence" value="ECO:0007669"/>
    <property type="project" value="TreeGrafter"/>
</dbReference>
<dbReference type="GO" id="GO:0005524">
    <property type="term" value="F:ATP binding"/>
    <property type="evidence" value="ECO:0007669"/>
    <property type="project" value="UniProtKB-KW"/>
</dbReference>
<dbReference type="InterPro" id="IPR037171">
    <property type="entry name" value="NagB/RpiA_transferase-like"/>
</dbReference>
<accession>H1HPV1</accession>
<dbReference type="Proteomes" id="UP000003167">
    <property type="component" value="Unassembled WGS sequence"/>
</dbReference>
<keyword evidence="6" id="KW-0436">Ligase</keyword>
<dbReference type="PIRSF" id="PIRSF006806">
    <property type="entry name" value="FTHF_cligase"/>
    <property type="match status" value="1"/>
</dbReference>
<comment type="caution">
    <text evidence="6">The sequence shown here is derived from an EMBL/GenBank/DDBJ whole genome shotgun (WGS) entry which is preliminary data.</text>
</comment>
<dbReference type="NCBIfam" id="TIGR02727">
    <property type="entry name" value="MTHFS_bact"/>
    <property type="match status" value="1"/>
</dbReference>
<comment type="catalytic activity">
    <reaction evidence="5">
        <text>(6S)-5-formyl-5,6,7,8-tetrahydrofolate + ATP = (6R)-5,10-methenyltetrahydrofolate + ADP + phosphate</text>
        <dbReference type="Rhea" id="RHEA:10488"/>
        <dbReference type="ChEBI" id="CHEBI:30616"/>
        <dbReference type="ChEBI" id="CHEBI:43474"/>
        <dbReference type="ChEBI" id="CHEBI:57455"/>
        <dbReference type="ChEBI" id="CHEBI:57457"/>
        <dbReference type="ChEBI" id="CHEBI:456216"/>
        <dbReference type="EC" id="6.3.3.2"/>
    </reaction>
</comment>
<keyword evidence="3 4" id="KW-0067">ATP-binding</keyword>
<keyword evidence="2 4" id="KW-0547">Nucleotide-binding</keyword>
<organism evidence="6 7">
    <name type="scientific">Segatella maculosa OT 289</name>
    <dbReference type="NCBI Taxonomy" id="999422"/>
    <lineage>
        <taxon>Bacteria</taxon>
        <taxon>Pseudomonadati</taxon>
        <taxon>Bacteroidota</taxon>
        <taxon>Bacteroidia</taxon>
        <taxon>Bacteroidales</taxon>
        <taxon>Prevotellaceae</taxon>
        <taxon>Segatella</taxon>
    </lineage>
</organism>
<keyword evidence="7" id="KW-1185">Reference proteome</keyword>
<dbReference type="AlphaFoldDB" id="H1HPV1"/>
<comment type="similarity">
    <text evidence="1 5">Belongs to the 5-formyltetrahydrofolate cyclo-ligase family.</text>
</comment>
<dbReference type="EC" id="6.3.3.2" evidence="5"/>
<protein>
    <recommendedName>
        <fullName evidence="5">5-formyltetrahydrofolate cyclo-ligase</fullName>
        <ecNumber evidence="5">6.3.3.2</ecNumber>
    </recommendedName>
</protein>
<dbReference type="Gene3D" id="3.40.50.10420">
    <property type="entry name" value="NagB/RpiA/CoA transferase-like"/>
    <property type="match status" value="1"/>
</dbReference>
<dbReference type="OrthoDB" id="9801938at2"/>
<dbReference type="STRING" id="999422.HMPREF9944_02276"/>
<proteinExistence type="inferred from homology"/>
<dbReference type="InterPro" id="IPR002698">
    <property type="entry name" value="FTHF_cligase"/>
</dbReference>
<dbReference type="GO" id="GO:0009396">
    <property type="term" value="P:folic acid-containing compound biosynthetic process"/>
    <property type="evidence" value="ECO:0007669"/>
    <property type="project" value="TreeGrafter"/>
</dbReference>
<evidence type="ECO:0000256" key="5">
    <source>
        <dbReference type="RuleBase" id="RU361279"/>
    </source>
</evidence>
<comment type="cofactor">
    <cofactor evidence="5">
        <name>Mg(2+)</name>
        <dbReference type="ChEBI" id="CHEBI:18420"/>
    </cofactor>
</comment>
<reference evidence="6 7" key="1">
    <citation type="submission" date="2011-12" db="EMBL/GenBank/DDBJ databases">
        <title>The Genome Sequence of Prevotella maculosa OT 289.</title>
        <authorList>
            <consortium name="The Broad Institute Genome Sequencing Platform"/>
            <person name="Earl A."/>
            <person name="Ward D."/>
            <person name="Feldgarden M."/>
            <person name="Gevers D."/>
            <person name="Izard J."/>
            <person name="Blanton J.M."/>
            <person name="Mathney J."/>
            <person name="Tanner A.C."/>
            <person name="Dewhirst F.E."/>
            <person name="Young S.K."/>
            <person name="Zeng Q."/>
            <person name="Gargeya S."/>
            <person name="Fitzgerald M."/>
            <person name="Haas B."/>
            <person name="Abouelleil A."/>
            <person name="Alvarado L."/>
            <person name="Arachchi H.M."/>
            <person name="Berlin A."/>
            <person name="Chapman S.B."/>
            <person name="Gearin G."/>
            <person name="Goldberg J."/>
            <person name="Griggs A."/>
            <person name="Gujja S."/>
            <person name="Hansen M."/>
            <person name="Heiman D."/>
            <person name="Howarth C."/>
            <person name="Larimer J."/>
            <person name="Lui A."/>
            <person name="MacDonald P.J.P."/>
            <person name="McCowen C."/>
            <person name="Montmayeur A."/>
            <person name="Murphy C."/>
            <person name="Neiman D."/>
            <person name="Pearson M."/>
            <person name="Priest M."/>
            <person name="Roberts A."/>
            <person name="Saif S."/>
            <person name="Shea T."/>
            <person name="Sisk P."/>
            <person name="Stolte C."/>
            <person name="Sykes S."/>
            <person name="Wortman J."/>
            <person name="Nusbaum C."/>
            <person name="Birren B."/>
        </authorList>
    </citation>
    <scope>NUCLEOTIDE SEQUENCE [LARGE SCALE GENOMIC DNA]</scope>
    <source>
        <strain evidence="6 7">OT 289</strain>
    </source>
</reference>
<dbReference type="SUPFAM" id="SSF100950">
    <property type="entry name" value="NagB/RpiA/CoA transferase-like"/>
    <property type="match status" value="1"/>
</dbReference>
<evidence type="ECO:0000256" key="4">
    <source>
        <dbReference type="PIRSR" id="PIRSR006806-1"/>
    </source>
</evidence>
<evidence type="ECO:0000256" key="1">
    <source>
        <dbReference type="ARBA" id="ARBA00010638"/>
    </source>
</evidence>
<dbReference type="PANTHER" id="PTHR23407">
    <property type="entry name" value="ATPASE INHIBITOR/5-FORMYLTETRAHYDROFOLATE CYCLO-LIGASE"/>
    <property type="match status" value="1"/>
</dbReference>
<dbReference type="InterPro" id="IPR024185">
    <property type="entry name" value="FTHF_cligase-like_sf"/>
</dbReference>